<evidence type="ECO:0000313" key="3">
    <source>
        <dbReference type="Proteomes" id="UP000002058"/>
    </source>
</evidence>
<dbReference type="HOGENOM" id="CLU_1403380_0_0_1"/>
<dbReference type="InParanoid" id="C4JD97"/>
<organism evidence="2 3">
    <name type="scientific">Uncinocarpus reesii (strain UAMH 1704)</name>
    <dbReference type="NCBI Taxonomy" id="336963"/>
    <lineage>
        <taxon>Eukaryota</taxon>
        <taxon>Fungi</taxon>
        <taxon>Dikarya</taxon>
        <taxon>Ascomycota</taxon>
        <taxon>Pezizomycotina</taxon>
        <taxon>Eurotiomycetes</taxon>
        <taxon>Eurotiomycetidae</taxon>
        <taxon>Onygenales</taxon>
        <taxon>Onygenaceae</taxon>
        <taxon>Uncinocarpus</taxon>
    </lineage>
</organism>
<protein>
    <submittedName>
        <fullName evidence="2">Uncharacterized protein</fullName>
    </submittedName>
</protein>
<keyword evidence="3" id="KW-1185">Reference proteome</keyword>
<evidence type="ECO:0000256" key="1">
    <source>
        <dbReference type="SAM" id="MobiDB-lite"/>
    </source>
</evidence>
<dbReference type="Proteomes" id="UP000002058">
    <property type="component" value="Unassembled WGS sequence"/>
</dbReference>
<feature type="compositionally biased region" description="Low complexity" evidence="1">
    <location>
        <begin position="32"/>
        <end position="44"/>
    </location>
</feature>
<evidence type="ECO:0000313" key="2">
    <source>
        <dbReference type="EMBL" id="EEP75446.1"/>
    </source>
</evidence>
<reference evidence="3" key="1">
    <citation type="journal article" date="2009" name="Genome Res.">
        <title>Comparative genomic analyses of the human fungal pathogens Coccidioides and their relatives.</title>
        <authorList>
            <person name="Sharpton T.J."/>
            <person name="Stajich J.E."/>
            <person name="Rounsley S.D."/>
            <person name="Gardner M.J."/>
            <person name="Wortman J.R."/>
            <person name="Jordar V.S."/>
            <person name="Maiti R."/>
            <person name="Kodira C.D."/>
            <person name="Neafsey D.E."/>
            <person name="Zeng Q."/>
            <person name="Hung C.-Y."/>
            <person name="McMahan C."/>
            <person name="Muszewska A."/>
            <person name="Grynberg M."/>
            <person name="Mandel M.A."/>
            <person name="Kellner E.M."/>
            <person name="Barker B.M."/>
            <person name="Galgiani J.N."/>
            <person name="Orbach M.J."/>
            <person name="Kirkland T.N."/>
            <person name="Cole G.T."/>
            <person name="Henn M.R."/>
            <person name="Birren B.W."/>
            <person name="Taylor J.W."/>
        </authorList>
    </citation>
    <scope>NUCLEOTIDE SEQUENCE [LARGE SCALE GENOMIC DNA]</scope>
    <source>
        <strain evidence="3">UAMH 1704</strain>
    </source>
</reference>
<dbReference type="GeneID" id="8439048"/>
<gene>
    <name evidence="2" type="ORF">UREG_00292</name>
</gene>
<feature type="region of interest" description="Disordered" evidence="1">
    <location>
        <begin position="1"/>
        <end position="44"/>
    </location>
</feature>
<dbReference type="EMBL" id="CH476615">
    <property type="protein sequence ID" value="EEP75446.1"/>
    <property type="molecule type" value="Genomic_DNA"/>
</dbReference>
<proteinExistence type="predicted"/>
<accession>C4JD97</accession>
<dbReference type="KEGG" id="ure:UREG_00292"/>
<dbReference type="AlphaFoldDB" id="C4JD97"/>
<sequence length="194" mass="19598">MGPTTSWLHDAGITPRASTIPQPHHSEPRCQARASAAGASTGRARQIERVQRLAAEGGCGDAFEREFVEVGLGEEDCAGMAEVSEHGGVVERTERGEGQGAAGGGHVKGVDVVFDEDGDAEQGREADGGGILRAGGDREVVGFISEFLAENFVQGVGGGEGGGVQGDDGVDGRVVGFSLGDEEGGDGATCCLSG</sequence>
<dbReference type="RefSeq" id="XP_002540779.1">
    <property type="nucleotide sequence ID" value="XM_002540733.1"/>
</dbReference>
<name>C4JD97_UNCRE</name>
<dbReference type="VEuPathDB" id="FungiDB:UREG_00292"/>